<keyword evidence="1" id="KW-1133">Transmembrane helix</keyword>
<proteinExistence type="predicted"/>
<accession>A0A2N9L4V9</accession>
<dbReference type="Proteomes" id="UP000239735">
    <property type="component" value="Unassembled WGS sequence"/>
</dbReference>
<feature type="transmembrane region" description="Helical" evidence="1">
    <location>
        <begin position="42"/>
        <end position="63"/>
    </location>
</feature>
<reference evidence="3" key="1">
    <citation type="submission" date="2018-02" db="EMBL/GenBank/DDBJ databases">
        <authorList>
            <person name="Hausmann B."/>
        </authorList>
    </citation>
    <scope>NUCLEOTIDE SEQUENCE [LARGE SCALE GENOMIC DNA]</scope>
    <source>
        <strain evidence="3">Peat soil MAG SbA5</strain>
    </source>
</reference>
<evidence type="ECO:0000256" key="1">
    <source>
        <dbReference type="SAM" id="Phobius"/>
    </source>
</evidence>
<sequence length="197" mass="21071">MIQRVASRLGNGNNRAKNGCTISLVSTGPQLVPPQAAQERNWLPMVVAAAVVLAVLVGLILIFGRGKSGPAVIPISAPTDPYATSLAISGLQMSESPIGTGGKVTYLDGRIANNGSQTVTGITVQVIFRDPAHEVAWNESQPLRVIRTREPYVDVEPLAATPLKPGGEQDFRLIFDTVPQEWDGAFPEIRIIHVDSK</sequence>
<evidence type="ECO:0008006" key="4">
    <source>
        <dbReference type="Google" id="ProtNLM"/>
    </source>
</evidence>
<evidence type="ECO:0000313" key="3">
    <source>
        <dbReference type="Proteomes" id="UP000239735"/>
    </source>
</evidence>
<name>A0A2N9L4V9_9BACT</name>
<organism evidence="2 3">
    <name type="scientific">Candidatus Sulfuritelmatomonas gaucii</name>
    <dbReference type="NCBI Taxonomy" id="2043161"/>
    <lineage>
        <taxon>Bacteria</taxon>
        <taxon>Pseudomonadati</taxon>
        <taxon>Acidobacteriota</taxon>
        <taxon>Terriglobia</taxon>
        <taxon>Terriglobales</taxon>
        <taxon>Acidobacteriaceae</taxon>
        <taxon>Candidatus Sulfuritelmatomonas</taxon>
    </lineage>
</organism>
<dbReference type="OrthoDB" id="120211at2"/>
<dbReference type="AlphaFoldDB" id="A0A2N9L4V9"/>
<evidence type="ECO:0000313" key="2">
    <source>
        <dbReference type="EMBL" id="SPE18270.1"/>
    </source>
</evidence>
<keyword evidence="1" id="KW-0472">Membrane</keyword>
<dbReference type="Pfam" id="PF09624">
    <property type="entry name" value="DUF2393"/>
    <property type="match status" value="1"/>
</dbReference>
<dbReference type="EMBL" id="OKRB01000057">
    <property type="protein sequence ID" value="SPE18270.1"/>
    <property type="molecule type" value="Genomic_DNA"/>
</dbReference>
<dbReference type="InterPro" id="IPR013417">
    <property type="entry name" value="CHP02588"/>
</dbReference>
<keyword evidence="1" id="KW-0812">Transmembrane</keyword>
<gene>
    <name evidence="2" type="ORF">SBA5_150004</name>
</gene>
<protein>
    <recommendedName>
        <fullName evidence="4">DUF2393 domain-containing protein</fullName>
    </recommendedName>
</protein>